<gene>
    <name evidence="2" type="ORF">FEM54_01920</name>
</gene>
<organism evidence="2 3">
    <name type="scientific">Pseudomonas edaphica</name>
    <dbReference type="NCBI Taxonomy" id="2006980"/>
    <lineage>
        <taxon>Bacteria</taxon>
        <taxon>Pseudomonadati</taxon>
        <taxon>Pseudomonadota</taxon>
        <taxon>Gammaproteobacteria</taxon>
        <taxon>Pseudomonadales</taxon>
        <taxon>Pseudomonadaceae</taxon>
        <taxon>Pseudomonas</taxon>
    </lineage>
</organism>
<proteinExistence type="predicted"/>
<dbReference type="Proteomes" id="UP000304941">
    <property type="component" value="Unassembled WGS sequence"/>
</dbReference>
<evidence type="ECO:0000313" key="3">
    <source>
        <dbReference type="Proteomes" id="UP000304941"/>
    </source>
</evidence>
<sequence>MGHGRTYGNSEYRCGSGLARDAGTSVFQQYRGDAIAAVRRSDKPAPTKASSPMAAGTGPISNGKRAA</sequence>
<protein>
    <submittedName>
        <fullName evidence="2">Uncharacterized protein</fullName>
    </submittedName>
</protein>
<accession>A0ABY2UB88</accession>
<name>A0ABY2UB88_9PSED</name>
<feature type="region of interest" description="Disordered" evidence="1">
    <location>
        <begin position="37"/>
        <end position="67"/>
    </location>
</feature>
<reference evidence="2 3" key="1">
    <citation type="submission" date="2019-05" db="EMBL/GenBank/DDBJ databases">
        <title>Pseudomonas edaphica sp. nov., isolated from rhizospheric soil of Cistus ladanifer L. in Spain.</title>
        <authorList>
            <person name="Peix A."/>
        </authorList>
    </citation>
    <scope>NUCLEOTIDE SEQUENCE [LARGE SCALE GENOMIC DNA]</scope>
    <source>
        <strain evidence="2 3">RD25</strain>
    </source>
</reference>
<evidence type="ECO:0000313" key="2">
    <source>
        <dbReference type="EMBL" id="TLG93868.1"/>
    </source>
</evidence>
<evidence type="ECO:0000256" key="1">
    <source>
        <dbReference type="SAM" id="MobiDB-lite"/>
    </source>
</evidence>
<comment type="caution">
    <text evidence="2">The sequence shown here is derived from an EMBL/GenBank/DDBJ whole genome shotgun (WGS) entry which is preliminary data.</text>
</comment>
<dbReference type="EMBL" id="VBVZ01000014">
    <property type="protein sequence ID" value="TLG93868.1"/>
    <property type="molecule type" value="Genomic_DNA"/>
</dbReference>
<keyword evidence="3" id="KW-1185">Reference proteome</keyword>